<feature type="compositionally biased region" description="Low complexity" evidence="4">
    <location>
        <begin position="71"/>
        <end position="91"/>
    </location>
</feature>
<dbReference type="EMBL" id="KK102934">
    <property type="protein sequence ID" value="KIY96583.1"/>
    <property type="molecule type" value="Genomic_DNA"/>
</dbReference>
<gene>
    <name evidence="6" type="ORF">MNEG_11377</name>
</gene>
<dbReference type="OrthoDB" id="430679at2759"/>
<dbReference type="Pfam" id="PF13328">
    <property type="entry name" value="HD_4"/>
    <property type="match status" value="1"/>
</dbReference>
<feature type="compositionally biased region" description="Polar residues" evidence="4">
    <location>
        <begin position="61"/>
        <end position="70"/>
    </location>
</feature>
<dbReference type="GO" id="GO:0005525">
    <property type="term" value="F:GTP binding"/>
    <property type="evidence" value="ECO:0007669"/>
    <property type="project" value="UniProtKB-KW"/>
</dbReference>
<evidence type="ECO:0000259" key="5">
    <source>
        <dbReference type="PROSITE" id="PS51831"/>
    </source>
</evidence>
<feature type="region of interest" description="Disordered" evidence="4">
    <location>
        <begin position="36"/>
        <end position="98"/>
    </location>
</feature>
<dbReference type="InterPro" id="IPR006674">
    <property type="entry name" value="HD_domain"/>
</dbReference>
<dbReference type="CDD" id="cd05399">
    <property type="entry name" value="NT_Rel-Spo_like"/>
    <property type="match status" value="1"/>
</dbReference>
<evidence type="ECO:0000256" key="4">
    <source>
        <dbReference type="SAM" id="MobiDB-lite"/>
    </source>
</evidence>
<dbReference type="GO" id="GO:0015969">
    <property type="term" value="P:guanosine tetraphosphate metabolic process"/>
    <property type="evidence" value="ECO:0007669"/>
    <property type="project" value="InterPro"/>
</dbReference>
<dbReference type="GO" id="GO:0016301">
    <property type="term" value="F:kinase activity"/>
    <property type="evidence" value="ECO:0007669"/>
    <property type="project" value="UniProtKB-KW"/>
</dbReference>
<dbReference type="InterPro" id="IPR043519">
    <property type="entry name" value="NT_sf"/>
</dbReference>
<organism evidence="6 7">
    <name type="scientific">Monoraphidium neglectum</name>
    <dbReference type="NCBI Taxonomy" id="145388"/>
    <lineage>
        <taxon>Eukaryota</taxon>
        <taxon>Viridiplantae</taxon>
        <taxon>Chlorophyta</taxon>
        <taxon>core chlorophytes</taxon>
        <taxon>Chlorophyceae</taxon>
        <taxon>CS clade</taxon>
        <taxon>Sphaeropleales</taxon>
        <taxon>Selenastraceae</taxon>
        <taxon>Monoraphidium</taxon>
    </lineage>
</organism>
<dbReference type="KEGG" id="mng:MNEG_11377"/>
<dbReference type="GO" id="GO:0009507">
    <property type="term" value="C:chloroplast"/>
    <property type="evidence" value="ECO:0007669"/>
    <property type="project" value="TreeGrafter"/>
</dbReference>
<dbReference type="SUPFAM" id="SSF81301">
    <property type="entry name" value="Nucleotidyltransferase"/>
    <property type="match status" value="1"/>
</dbReference>
<dbReference type="EC" id="2.7.6.5" evidence="2"/>
<dbReference type="Gene3D" id="3.30.460.10">
    <property type="entry name" value="Beta Polymerase, domain 2"/>
    <property type="match status" value="1"/>
</dbReference>
<feature type="non-terminal residue" evidence="6">
    <location>
        <position position="610"/>
    </location>
</feature>
<protein>
    <recommendedName>
        <fullName evidence="2">GTP diphosphokinase</fullName>
        <ecNumber evidence="2">2.7.6.5</ecNumber>
    </recommendedName>
</protein>
<reference evidence="6 7" key="1">
    <citation type="journal article" date="2013" name="BMC Genomics">
        <title>Reconstruction of the lipid metabolism for the microalga Monoraphidium neglectum from its genome sequence reveals characteristics suitable for biofuel production.</title>
        <authorList>
            <person name="Bogen C."/>
            <person name="Al-Dilaimi A."/>
            <person name="Albersmeier A."/>
            <person name="Wichmann J."/>
            <person name="Grundmann M."/>
            <person name="Rupp O."/>
            <person name="Lauersen K.J."/>
            <person name="Blifernez-Klassen O."/>
            <person name="Kalinowski J."/>
            <person name="Goesmann A."/>
            <person name="Mussgnug J.H."/>
            <person name="Kruse O."/>
        </authorList>
    </citation>
    <scope>NUCLEOTIDE SEQUENCE [LARGE SCALE GENOMIC DNA]</scope>
    <source>
        <strain evidence="6 7">SAG 48.87</strain>
    </source>
</reference>
<dbReference type="FunFam" id="1.10.3210.10:FF:000001">
    <property type="entry name" value="GTP pyrophosphokinase RelA"/>
    <property type="match status" value="1"/>
</dbReference>
<dbReference type="PANTHER" id="PTHR21262:SF31">
    <property type="entry name" value="GTP PYROPHOSPHOKINASE"/>
    <property type="match status" value="1"/>
</dbReference>
<dbReference type="GeneID" id="25728633"/>
<dbReference type="PROSITE" id="PS51831">
    <property type="entry name" value="HD"/>
    <property type="match status" value="1"/>
</dbReference>
<dbReference type="Proteomes" id="UP000054498">
    <property type="component" value="Unassembled WGS sequence"/>
</dbReference>
<keyword evidence="6" id="KW-0808">Transferase</keyword>
<dbReference type="Pfam" id="PF04607">
    <property type="entry name" value="RelA_SpoT"/>
    <property type="match status" value="1"/>
</dbReference>
<dbReference type="GO" id="GO:0008728">
    <property type="term" value="F:GTP diphosphokinase activity"/>
    <property type="evidence" value="ECO:0007669"/>
    <property type="project" value="UniProtKB-EC"/>
</dbReference>
<dbReference type="AlphaFoldDB" id="A0A0D2KLG1"/>
<sequence length="610" mass="64326">MGPAVACSPPTSVARSPALPIARGAARLVPCARISNDGGAVTAERRSEDGASPLLRPSARFSFSSKSCTPASRSQSAASASAAAGGSLRSRPPAGPSAVKAQNVLIGFDAPSETHAPPKGAPPSPGRRETSLLSIALSDLPPGSSGGGAAAAAGSAFSPALDLFGTTSPSGGFLRRQDSSEPDFAQLDALAGQHPVMASPVVRAAYAAASRAHAGQLRKSGEPVISHCLATAAILAELGLPEETVAAGLLHDVLSDTRVTAWQLEEHVPRSCVELVEKVTRLSEVSQLYRDNAHSLEAASILHMLTSMSDVSALLVKLADRLHNMRTVGALSRCKQVRMASETLDVFAVLANRLGAWSVKAELEDLAFKTLQPEDYEQVFRAVAERAALIDLPARVAQVRAALAAAGLDVVDVSGRVKNIYGVWRKLQAGGLGVDRIDEVYDVAALRVVVPHKHDCYRALREVEGLWAAVPGRFKDYVRNRKGNGYQSLHTTVFTGAADAGAGAAPAIQGADDPATAAAAGLPVPSLLEVQIRTPKMHYIAEYGFAAHWRYKEKLSREDLWLDRLVQWKKWVAAEKLRLRDSKVREGGSPQRDPVLAALIESLAAASPDA</sequence>
<feature type="domain" description="HD" evidence="5">
    <location>
        <begin position="224"/>
        <end position="325"/>
    </location>
</feature>
<keyword evidence="6" id="KW-0418">Kinase</keyword>
<dbReference type="SMART" id="SM00471">
    <property type="entry name" value="HDc"/>
    <property type="match status" value="1"/>
</dbReference>
<dbReference type="STRING" id="145388.A0A0D2KLG1"/>
<evidence type="ECO:0000256" key="2">
    <source>
        <dbReference type="ARBA" id="ARBA00013251"/>
    </source>
</evidence>
<dbReference type="RefSeq" id="XP_013895603.1">
    <property type="nucleotide sequence ID" value="XM_014040149.1"/>
</dbReference>
<keyword evidence="3" id="KW-0342">GTP-binding</keyword>
<dbReference type="CDD" id="cd00077">
    <property type="entry name" value="HDc"/>
    <property type="match status" value="1"/>
</dbReference>
<dbReference type="SUPFAM" id="SSF109604">
    <property type="entry name" value="HD-domain/PDEase-like"/>
    <property type="match status" value="1"/>
</dbReference>
<keyword evidence="7" id="KW-1185">Reference proteome</keyword>
<proteinExistence type="inferred from homology"/>
<dbReference type="SMART" id="SM00954">
    <property type="entry name" value="RelA_SpoT"/>
    <property type="match status" value="1"/>
</dbReference>
<dbReference type="InterPro" id="IPR007685">
    <property type="entry name" value="RelA_SpoT"/>
</dbReference>
<comment type="similarity">
    <text evidence="1">Belongs to the RelA/SpoT family.</text>
</comment>
<name>A0A0D2KLG1_9CHLO</name>
<evidence type="ECO:0000256" key="1">
    <source>
        <dbReference type="ARBA" id="ARBA00007476"/>
    </source>
</evidence>
<evidence type="ECO:0000313" key="7">
    <source>
        <dbReference type="Proteomes" id="UP000054498"/>
    </source>
</evidence>
<dbReference type="PANTHER" id="PTHR21262">
    <property type="entry name" value="GUANOSINE-3',5'-BIS DIPHOSPHATE 3'-PYROPHOSPHOHYDROLASE"/>
    <property type="match status" value="1"/>
</dbReference>
<keyword evidence="3" id="KW-0547">Nucleotide-binding</keyword>
<evidence type="ECO:0000256" key="3">
    <source>
        <dbReference type="ARBA" id="ARBA00023134"/>
    </source>
</evidence>
<dbReference type="Gene3D" id="1.10.3210.10">
    <property type="entry name" value="Hypothetical protein af1432"/>
    <property type="match status" value="1"/>
</dbReference>
<feature type="region of interest" description="Disordered" evidence="4">
    <location>
        <begin position="110"/>
        <end position="129"/>
    </location>
</feature>
<evidence type="ECO:0000313" key="6">
    <source>
        <dbReference type="EMBL" id="KIY96583.1"/>
    </source>
</evidence>
<accession>A0A0D2KLG1</accession>
<dbReference type="InterPro" id="IPR003607">
    <property type="entry name" value="HD/PDEase_dom"/>
</dbReference>